<protein>
    <recommendedName>
        <fullName evidence="6">Type VII secretion protein EccE</fullName>
    </recommendedName>
</protein>
<feature type="coiled-coil region" evidence="1">
    <location>
        <begin position="115"/>
        <end position="149"/>
    </location>
</feature>
<gene>
    <name evidence="4" type="ORF">NE857_31790</name>
</gene>
<feature type="region of interest" description="Disordered" evidence="2">
    <location>
        <begin position="1"/>
        <end position="20"/>
    </location>
</feature>
<evidence type="ECO:0008006" key="6">
    <source>
        <dbReference type="Google" id="ProtNLM"/>
    </source>
</evidence>
<evidence type="ECO:0000313" key="4">
    <source>
        <dbReference type="EMBL" id="USY19759.1"/>
    </source>
</evidence>
<keyword evidence="5" id="KW-1185">Reference proteome</keyword>
<name>A0ABY5D5X2_9ACTN</name>
<feature type="region of interest" description="Disordered" evidence="2">
    <location>
        <begin position="522"/>
        <end position="545"/>
    </location>
</feature>
<reference evidence="4" key="1">
    <citation type="submission" date="2022-06" db="EMBL/GenBank/DDBJ databases">
        <authorList>
            <person name="Ping M."/>
        </authorList>
    </citation>
    <scope>NUCLEOTIDE SEQUENCE</scope>
    <source>
        <strain evidence="4">JCM11759T</strain>
    </source>
</reference>
<accession>A0ABY5D5X2</accession>
<evidence type="ECO:0000313" key="5">
    <source>
        <dbReference type="Proteomes" id="UP001055940"/>
    </source>
</evidence>
<proteinExistence type="predicted"/>
<dbReference type="EMBL" id="CP099837">
    <property type="protein sequence ID" value="USY19759.1"/>
    <property type="molecule type" value="Genomic_DNA"/>
</dbReference>
<keyword evidence="3" id="KW-1133">Transmembrane helix</keyword>
<keyword evidence="3" id="KW-0472">Membrane</keyword>
<evidence type="ECO:0000256" key="1">
    <source>
        <dbReference type="SAM" id="Coils"/>
    </source>
</evidence>
<feature type="transmembrane region" description="Helical" evidence="3">
    <location>
        <begin position="68"/>
        <end position="88"/>
    </location>
</feature>
<keyword evidence="1" id="KW-0175">Coiled coil</keyword>
<dbReference type="Proteomes" id="UP001055940">
    <property type="component" value="Chromosome"/>
</dbReference>
<sequence length="738" mass="77398">MPTPRSSATAASAPRGETGRTYIGWRHKVVLPPPGPAPRRPAPADTETLSEEWVAGQLDSEKQTNRPLYFALGGLGLFALLCPLLWSLRILPGSLALGGVFACMAIAAPVAFALLQSRQVMAARLERAKERLEQERAERERALHDQQREHARRYTEWQAAARAYEAQPRWYGMTVPPGTSAVIVVGGTDAGWSALLTTIGVSRLREGGDLTVVDLTGHSVARELVRLARRCAVQPRQWVLPADLPRMTLGTNLDAGQRARILSAVAAASGQLEEVDADETLLLRLLEVLGPDVGIARLIGGLRALVTPEEDAAEDDPALALLTQRERARVRERCADDPGVRERAWALENRLSPFEAVGTRADDGAYAQVKIISTDRASGETAARVYGTYAVAALSELLEARVPEPVSVSGRAPRVRPDRTRSVVVCGAETLPAEEVDQVLAAAAEGGVEVVLMFRTAVPAALKRFSDPSCLPVVMAQHSGAAEVASEVVGAAAAATRAEEDPQRLEVHRLTEVIGAAVGGAVTEPDGAEAGEGADDDLLFPSPHTESGAVIRNAAAAIAPLDLVRHVRSATAWGRVTAQAAEIDTPVSADAEEGPSVRGTGLDAEALRELPSTAALVLAPDGPVVTDTNPGILTLSTATLATVEDSPKVGIGGEAGHGGATGPAASDPARRESPEPGSETGRPRILAPDGRPLTDTPGGSGKADGSAAPKPVGAADRIDPEQVPPNLGPPPERLDWRV</sequence>
<organism evidence="4 5">
    <name type="scientific">Nocardiopsis exhalans</name>
    <dbReference type="NCBI Taxonomy" id="163604"/>
    <lineage>
        <taxon>Bacteria</taxon>
        <taxon>Bacillati</taxon>
        <taxon>Actinomycetota</taxon>
        <taxon>Actinomycetes</taxon>
        <taxon>Streptosporangiales</taxon>
        <taxon>Nocardiopsidaceae</taxon>
        <taxon>Nocardiopsis</taxon>
    </lineage>
</organism>
<feature type="region of interest" description="Disordered" evidence="2">
    <location>
        <begin position="647"/>
        <end position="738"/>
    </location>
</feature>
<feature type="compositionally biased region" description="Acidic residues" evidence="2">
    <location>
        <begin position="526"/>
        <end position="538"/>
    </location>
</feature>
<feature type="compositionally biased region" description="Pro residues" evidence="2">
    <location>
        <begin position="722"/>
        <end position="731"/>
    </location>
</feature>
<feature type="compositionally biased region" description="Gly residues" evidence="2">
    <location>
        <begin position="650"/>
        <end position="661"/>
    </location>
</feature>
<evidence type="ECO:0000256" key="2">
    <source>
        <dbReference type="SAM" id="MobiDB-lite"/>
    </source>
</evidence>
<evidence type="ECO:0000256" key="3">
    <source>
        <dbReference type="SAM" id="Phobius"/>
    </source>
</evidence>
<keyword evidence="3" id="KW-0812">Transmembrane</keyword>
<feature type="transmembrane region" description="Helical" evidence="3">
    <location>
        <begin position="94"/>
        <end position="115"/>
    </location>
</feature>
<feature type="compositionally biased region" description="Low complexity" evidence="2">
    <location>
        <begin position="1"/>
        <end position="15"/>
    </location>
</feature>
<dbReference type="RefSeq" id="WP_254418949.1">
    <property type="nucleotide sequence ID" value="NZ_BAAAJB010000083.1"/>
</dbReference>